<evidence type="ECO:0008006" key="4">
    <source>
        <dbReference type="Google" id="ProtNLM"/>
    </source>
</evidence>
<reference evidence="2 3" key="1">
    <citation type="submission" date="2022-06" db="EMBL/GenBank/DDBJ databases">
        <title>Genomic Encyclopedia of Archaeal and Bacterial Type Strains, Phase II (KMG-II): from individual species to whole genera.</title>
        <authorList>
            <person name="Goeker M."/>
        </authorList>
    </citation>
    <scope>NUCLEOTIDE SEQUENCE [LARGE SCALE GENOMIC DNA]</scope>
    <source>
        <strain evidence="2 3">DSM 40477</strain>
    </source>
</reference>
<evidence type="ECO:0000256" key="1">
    <source>
        <dbReference type="SAM" id="MobiDB-lite"/>
    </source>
</evidence>
<comment type="caution">
    <text evidence="2">The sequence shown here is derived from an EMBL/GenBank/DDBJ whole genome shotgun (WGS) entry which is preliminary data.</text>
</comment>
<dbReference type="EMBL" id="JAMTCP010000004">
    <property type="protein sequence ID" value="MCP2257463.1"/>
    <property type="molecule type" value="Genomic_DNA"/>
</dbReference>
<gene>
    <name evidence="2" type="ORF">LX15_001148</name>
</gene>
<proteinExistence type="predicted"/>
<organism evidence="2 3">
    <name type="scientific">Streptoalloteichus tenebrarius (strain ATCC 17920 / DSM 40477 / JCM 4838 / CBS 697.72 / NBRC 16177 / NCIMB 11028 / NRRL B-12390 / A12253. 1 / ISP 5477)</name>
    <name type="common">Streptomyces tenebrarius</name>
    <dbReference type="NCBI Taxonomy" id="1933"/>
    <lineage>
        <taxon>Bacteria</taxon>
        <taxon>Bacillati</taxon>
        <taxon>Actinomycetota</taxon>
        <taxon>Actinomycetes</taxon>
        <taxon>Pseudonocardiales</taxon>
        <taxon>Pseudonocardiaceae</taxon>
        <taxon>Streptoalloteichus</taxon>
    </lineage>
</organism>
<evidence type="ECO:0000313" key="2">
    <source>
        <dbReference type="EMBL" id="MCP2257463.1"/>
    </source>
</evidence>
<dbReference type="RefSeq" id="WP_253668422.1">
    <property type="nucleotide sequence ID" value="NZ_JAMTCP010000004.1"/>
</dbReference>
<name>A0ABT1HPL6_STRSD</name>
<feature type="region of interest" description="Disordered" evidence="1">
    <location>
        <begin position="1"/>
        <end position="29"/>
    </location>
</feature>
<dbReference type="Proteomes" id="UP001205311">
    <property type="component" value="Unassembled WGS sequence"/>
</dbReference>
<protein>
    <recommendedName>
        <fullName evidence="4">Transposase</fullName>
    </recommendedName>
</protein>
<accession>A0ABT1HPL6</accession>
<sequence>MTPPDQTWLITHDQHHSAPTAGPCPRHGLDDQVPGVTVTALLQRAGLGRPLCPRRHHRALPRLPYSTRARIEATARRLRTIHTQQSIVEQRPRVAS</sequence>
<keyword evidence="3" id="KW-1185">Reference proteome</keyword>
<evidence type="ECO:0000313" key="3">
    <source>
        <dbReference type="Proteomes" id="UP001205311"/>
    </source>
</evidence>